<dbReference type="AlphaFoldDB" id="A0A7W4TLF1"/>
<reference evidence="2 3" key="2">
    <citation type="submission" date="2020-08" db="EMBL/GenBank/DDBJ databases">
        <authorList>
            <person name="Partida-Martinez L."/>
            <person name="Huntemann M."/>
            <person name="Clum A."/>
            <person name="Wang J."/>
            <person name="Palaniappan K."/>
            <person name="Ritter S."/>
            <person name="Chen I.-M."/>
            <person name="Stamatis D."/>
            <person name="Reddy T."/>
            <person name="O'Malley R."/>
            <person name="Daum C."/>
            <person name="Shapiro N."/>
            <person name="Ivanova N."/>
            <person name="Kyrpides N."/>
            <person name="Woyke T."/>
        </authorList>
    </citation>
    <scope>NUCLEOTIDE SEQUENCE [LARGE SCALE GENOMIC DNA]</scope>
    <source>
        <strain evidence="2 3">AS2.23</strain>
    </source>
</reference>
<organism evidence="2 3">
    <name type="scientific">Kineococcus radiotolerans</name>
    <dbReference type="NCBI Taxonomy" id="131568"/>
    <lineage>
        <taxon>Bacteria</taxon>
        <taxon>Bacillati</taxon>
        <taxon>Actinomycetota</taxon>
        <taxon>Actinomycetes</taxon>
        <taxon>Kineosporiales</taxon>
        <taxon>Kineosporiaceae</taxon>
        <taxon>Kineococcus</taxon>
    </lineage>
</organism>
<evidence type="ECO:0000313" key="2">
    <source>
        <dbReference type="EMBL" id="MBB2901088.1"/>
    </source>
</evidence>
<feature type="transmembrane region" description="Helical" evidence="1">
    <location>
        <begin position="18"/>
        <end position="36"/>
    </location>
</feature>
<feature type="transmembrane region" description="Helical" evidence="1">
    <location>
        <begin position="48"/>
        <end position="71"/>
    </location>
</feature>
<keyword evidence="1" id="KW-0812">Transmembrane</keyword>
<keyword evidence="1" id="KW-0472">Membrane</keyword>
<dbReference type="RefSeq" id="WP_012085406.1">
    <property type="nucleotide sequence ID" value="NZ_JACHVY010000001.1"/>
</dbReference>
<comment type="caution">
    <text evidence="2">The sequence shown here is derived from an EMBL/GenBank/DDBJ whole genome shotgun (WGS) entry which is preliminary data.</text>
</comment>
<dbReference type="EMBL" id="JACHVY010000001">
    <property type="protein sequence ID" value="MBB2901088.1"/>
    <property type="molecule type" value="Genomic_DNA"/>
</dbReference>
<evidence type="ECO:0000313" key="3">
    <source>
        <dbReference type="Proteomes" id="UP000533269"/>
    </source>
</evidence>
<gene>
    <name evidence="2" type="ORF">FHR75_001876</name>
</gene>
<protein>
    <submittedName>
        <fullName evidence="2">Uncharacterized protein</fullName>
    </submittedName>
</protein>
<reference evidence="2 3" key="1">
    <citation type="submission" date="2020-08" db="EMBL/GenBank/DDBJ databases">
        <title>The Agave Microbiome: Exploring the role of microbial communities in plant adaptations to desert environments.</title>
        <authorList>
            <person name="Partida-Martinez L.P."/>
        </authorList>
    </citation>
    <scope>NUCLEOTIDE SEQUENCE [LARGE SCALE GENOMIC DNA]</scope>
    <source>
        <strain evidence="2 3">AS2.23</strain>
    </source>
</reference>
<proteinExistence type="predicted"/>
<keyword evidence="1" id="KW-1133">Transmembrane helix</keyword>
<evidence type="ECO:0000256" key="1">
    <source>
        <dbReference type="SAM" id="Phobius"/>
    </source>
</evidence>
<sequence length="81" mass="8547">MTEHPREDEPRPPRTPDLGAVLGGLVLLAVAVAVAAHEVLDRSWDWRWYAAGVLLLSGLGVVTTAVVGAVGGRRAGSRPPR</sequence>
<dbReference type="Proteomes" id="UP000533269">
    <property type="component" value="Unassembled WGS sequence"/>
</dbReference>
<accession>A0A7W4TLF1</accession>
<name>A0A7W4TLF1_KINRA</name>